<feature type="compositionally biased region" description="Polar residues" evidence="11">
    <location>
        <begin position="288"/>
        <end position="308"/>
    </location>
</feature>
<comment type="subcellular location">
    <subcellularLocation>
        <location evidence="1">Cytoplasm</location>
    </subcellularLocation>
</comment>
<dbReference type="PROSITE" id="PS50011">
    <property type="entry name" value="PROTEIN_KINASE_DOM"/>
    <property type="match status" value="1"/>
</dbReference>
<proteinExistence type="predicted"/>
<accession>A0ABD1R2U6</accession>
<feature type="region of interest" description="Disordered" evidence="11">
    <location>
        <begin position="283"/>
        <end position="311"/>
    </location>
</feature>
<sequence>MAFDQNSMPRELRPLNLLRTVPEDPRIAPGTSSGRPIDVSYANPPRDVGGSPESAPTVYYQAAVSDTGFIPLRINNAVPAPGVTGWVPHPVPPQLGGAGINSTGGYVYSPPFRMPSGGSSFDQASDEGSEELVSGRKVKFLCSYGGKILPRPSDGALRYVGGQTRIITVRRDVSFSELIQKVDAYGQNLVIKYQLPEEDLDALVSVSCPDDLENMMDEHEKLGKRSSDGSAKLRLFLFLPSEIEFACSVHIGDLQDGGQSYVEAVNGIMDGFSSSGVSSRIARKESIDSASSTQNSDMSGTEYTNSLGRGQGEVTGPLFTGGLFVGGNYTFSHETSPRTASADLNPSVNVDPSAAPLGIQMVKAPEQEVERSVPLTGLQSQVAYDLQQLGVAFPASSPYVQAYVDPRQEALNHADYAQLPSQMGFPTQILGAVGPGFTQQHIPAGDSLQQLRTAVHVTSNPSFVSMKPNSVSPLIQPQQVRLDNYPAESTLAPGLVQLSAQQGYNVLNAQVPSALPRRVYGWHQVPHSEKVALAEGGLPSQPVMVSGKLPRLKDCYMCQKALPHAHSDTVAQNQKEGSPSTLSDSRSNYHSLRLDYRGWPMNVEQQVAVTQPRGMGYADHEAGKFQAEAIGFSQNVEGHYGNDRIVLQKGENPENSNISVPQGMMVTTDVQSPYGVFAANIPQSSLDNAVQQVVVSPQHQVIQDSTMNRQVNNDLSPVGGMPLQTSDYIVPKDYSVKVPGIIPKEESTSAAFNHLRQIDGRSENLQIHPFGKEDIPENRPQQVAGRGIPNIHNFPPVESYESTEPPLLGNPNLYSHSNLGINHLVLDEISSGKPVYSGVESDNATEKTPIGEWKEDIATWSQPRISGVVEAGTQGGSRPLTASPSYGNLNKDLNMEHVISNKEEMSKQDLQAVAEGVAASVLHSSVPSNPDLSVHARIEFQSTHEKGEVQSTSTEMQHKDNFEDINTNFSEKISLGSTLSDSIGRLQIIKDSYLEELRELGSGTFGTVYHGKWRGTDVAIKRINDRCFVGKPSEQERMRDDFWNEAIKLADLHHPNVVAFYGVVLDGPGGSVATVTEYMVNGSLRNALQKRDRNLDKRKRLMIVMDVAFGMEYLHGRNIVHFDLKSDNLLVNLRDPHRPICKVGDLGLSKVKCQTLISGGVRGTLPWMAPELLNGSSSLVSEKVDVFSFGIVMWELLTGEEPYADLHYGAIIGGIVSNTLRPLVPESCNPDWRSLMERCWSSEPSERPSFTEIANELRSMAAKLPLKGQVQDPLPQTNTHL</sequence>
<evidence type="ECO:0000256" key="2">
    <source>
        <dbReference type="ARBA" id="ARBA00022490"/>
    </source>
</evidence>
<dbReference type="GO" id="GO:0009734">
    <property type="term" value="P:auxin-activated signaling pathway"/>
    <property type="evidence" value="ECO:0007669"/>
    <property type="project" value="UniProtKB-KW"/>
</dbReference>
<dbReference type="PANTHER" id="PTHR23257">
    <property type="entry name" value="SERINE-THREONINE PROTEIN KINASE"/>
    <property type="match status" value="1"/>
</dbReference>
<dbReference type="FunFam" id="3.30.200.20:FF:000081">
    <property type="entry name" value="Octicosapeptide/phox/Bem1p domain kinase superfamily protein"/>
    <property type="match status" value="1"/>
</dbReference>
<dbReference type="SUPFAM" id="SSF54277">
    <property type="entry name" value="CAD &amp; PB1 domains"/>
    <property type="match status" value="1"/>
</dbReference>
<dbReference type="FunFam" id="3.10.20.90:FF:000058">
    <property type="entry name" value="Octicosapeptide/phox/Bem1p domain kinase superfamily protein"/>
    <property type="match status" value="1"/>
</dbReference>
<dbReference type="GO" id="GO:0004674">
    <property type="term" value="F:protein serine/threonine kinase activity"/>
    <property type="evidence" value="ECO:0007669"/>
    <property type="project" value="UniProtKB-KW"/>
</dbReference>
<keyword evidence="4" id="KW-0597">Phosphoprotein</keyword>
<evidence type="ECO:0000256" key="5">
    <source>
        <dbReference type="ARBA" id="ARBA00022679"/>
    </source>
</evidence>
<evidence type="ECO:0000256" key="7">
    <source>
        <dbReference type="ARBA" id="ARBA00022777"/>
    </source>
</evidence>
<keyword evidence="3" id="KW-0723">Serine/threonine-protein kinase</keyword>
<keyword evidence="2" id="KW-0963">Cytoplasm</keyword>
<feature type="region of interest" description="Disordered" evidence="11">
    <location>
        <begin position="566"/>
        <end position="587"/>
    </location>
</feature>
<gene>
    <name evidence="13" type="ORF">Fot_44192</name>
</gene>
<dbReference type="CDD" id="cd06410">
    <property type="entry name" value="PB1_UP2"/>
    <property type="match status" value="1"/>
</dbReference>
<keyword evidence="7 13" id="KW-0418">Kinase</keyword>
<keyword evidence="14" id="KW-1185">Reference proteome</keyword>
<dbReference type="InterPro" id="IPR000270">
    <property type="entry name" value="PB1_dom"/>
</dbReference>
<dbReference type="FunFam" id="1.10.510.10:FF:000142">
    <property type="entry name" value="Octicosapeptide/phox/Bem1p domain kinase superfamily protein"/>
    <property type="match status" value="1"/>
</dbReference>
<evidence type="ECO:0000259" key="12">
    <source>
        <dbReference type="PROSITE" id="PS50011"/>
    </source>
</evidence>
<dbReference type="InterPro" id="IPR008271">
    <property type="entry name" value="Ser/Thr_kinase_AS"/>
</dbReference>
<dbReference type="InterPro" id="IPR001245">
    <property type="entry name" value="Ser-Thr/Tyr_kinase_cat_dom"/>
</dbReference>
<dbReference type="Pfam" id="PF07714">
    <property type="entry name" value="PK_Tyr_Ser-Thr"/>
    <property type="match status" value="1"/>
</dbReference>
<dbReference type="InterPro" id="IPR000719">
    <property type="entry name" value="Prot_kinase_dom"/>
</dbReference>
<dbReference type="GO" id="GO:0010928">
    <property type="term" value="P:regulation of auxin mediated signaling pathway"/>
    <property type="evidence" value="ECO:0007669"/>
    <property type="project" value="UniProtKB-ARBA"/>
</dbReference>
<dbReference type="InterPro" id="IPR050167">
    <property type="entry name" value="Ser_Thr_protein_kinase"/>
</dbReference>
<dbReference type="InterPro" id="IPR011009">
    <property type="entry name" value="Kinase-like_dom_sf"/>
</dbReference>
<evidence type="ECO:0000256" key="10">
    <source>
        <dbReference type="PROSITE-ProRule" id="PRU10141"/>
    </source>
</evidence>
<evidence type="ECO:0000256" key="11">
    <source>
        <dbReference type="SAM" id="MobiDB-lite"/>
    </source>
</evidence>
<evidence type="ECO:0000313" key="13">
    <source>
        <dbReference type="EMBL" id="KAL2482748.1"/>
    </source>
</evidence>
<evidence type="ECO:0000256" key="4">
    <source>
        <dbReference type="ARBA" id="ARBA00022553"/>
    </source>
</evidence>
<dbReference type="InterPro" id="IPR017441">
    <property type="entry name" value="Protein_kinase_ATP_BS"/>
</dbReference>
<keyword evidence="5" id="KW-0808">Transferase</keyword>
<dbReference type="Gene3D" id="1.10.510.10">
    <property type="entry name" value="Transferase(Phosphotransferase) domain 1"/>
    <property type="match status" value="1"/>
</dbReference>
<reference evidence="14" key="1">
    <citation type="submission" date="2024-07" db="EMBL/GenBank/DDBJ databases">
        <title>Two chromosome-level genome assemblies of Korean endemic species Abeliophyllum distichum and Forsythia ovata (Oleaceae).</title>
        <authorList>
            <person name="Jang H."/>
        </authorList>
    </citation>
    <scope>NUCLEOTIDE SEQUENCE [LARGE SCALE GENOMIC DNA]</scope>
</reference>
<dbReference type="SMART" id="SM00220">
    <property type="entry name" value="S_TKc"/>
    <property type="match status" value="1"/>
</dbReference>
<dbReference type="PROSITE" id="PS00108">
    <property type="entry name" value="PROTEIN_KINASE_ST"/>
    <property type="match status" value="1"/>
</dbReference>
<dbReference type="GO" id="GO:0005524">
    <property type="term" value="F:ATP binding"/>
    <property type="evidence" value="ECO:0007669"/>
    <property type="project" value="UniProtKB-UniRule"/>
</dbReference>
<dbReference type="SMART" id="SM00666">
    <property type="entry name" value="PB1"/>
    <property type="match status" value="1"/>
</dbReference>
<dbReference type="SUPFAM" id="SSF56112">
    <property type="entry name" value="Protein kinase-like (PK-like)"/>
    <property type="match status" value="1"/>
</dbReference>
<dbReference type="GO" id="GO:0005737">
    <property type="term" value="C:cytoplasm"/>
    <property type="evidence" value="ECO:0007669"/>
    <property type="project" value="UniProtKB-SubCell"/>
</dbReference>
<dbReference type="PROSITE" id="PS00107">
    <property type="entry name" value="PROTEIN_KINASE_ATP"/>
    <property type="match status" value="1"/>
</dbReference>
<evidence type="ECO:0000256" key="8">
    <source>
        <dbReference type="ARBA" id="ARBA00022840"/>
    </source>
</evidence>
<evidence type="ECO:0000256" key="9">
    <source>
        <dbReference type="ARBA" id="ARBA00023294"/>
    </source>
</evidence>
<keyword evidence="8 10" id="KW-0067">ATP-binding</keyword>
<evidence type="ECO:0000256" key="6">
    <source>
        <dbReference type="ARBA" id="ARBA00022741"/>
    </source>
</evidence>
<protein>
    <submittedName>
        <fullName evidence="13">Protein kinase superfamily protein with octicosapeptide/Phox/Bem1p domain</fullName>
    </submittedName>
</protein>
<feature type="binding site" evidence="10">
    <location>
        <position position="1031"/>
    </location>
    <ligand>
        <name>ATP</name>
        <dbReference type="ChEBI" id="CHEBI:30616"/>
    </ligand>
</feature>
<name>A0ABD1R2U6_9LAMI</name>
<evidence type="ECO:0000256" key="3">
    <source>
        <dbReference type="ARBA" id="ARBA00022527"/>
    </source>
</evidence>
<feature type="compositionally biased region" description="Polar residues" evidence="11">
    <location>
        <begin position="569"/>
        <end position="587"/>
    </location>
</feature>
<dbReference type="Gene3D" id="3.30.200.20">
    <property type="entry name" value="Phosphorylase Kinase, domain 1"/>
    <property type="match status" value="1"/>
</dbReference>
<dbReference type="Gene3D" id="3.10.20.90">
    <property type="entry name" value="Phosphatidylinositol 3-kinase Catalytic Subunit, Chain A, domain 1"/>
    <property type="match status" value="1"/>
</dbReference>
<evidence type="ECO:0000256" key="1">
    <source>
        <dbReference type="ARBA" id="ARBA00004496"/>
    </source>
</evidence>
<organism evidence="13 14">
    <name type="scientific">Forsythia ovata</name>
    <dbReference type="NCBI Taxonomy" id="205694"/>
    <lineage>
        <taxon>Eukaryota</taxon>
        <taxon>Viridiplantae</taxon>
        <taxon>Streptophyta</taxon>
        <taxon>Embryophyta</taxon>
        <taxon>Tracheophyta</taxon>
        <taxon>Spermatophyta</taxon>
        <taxon>Magnoliopsida</taxon>
        <taxon>eudicotyledons</taxon>
        <taxon>Gunneridae</taxon>
        <taxon>Pentapetalae</taxon>
        <taxon>asterids</taxon>
        <taxon>lamiids</taxon>
        <taxon>Lamiales</taxon>
        <taxon>Oleaceae</taxon>
        <taxon>Forsythieae</taxon>
        <taxon>Forsythia</taxon>
    </lineage>
</organism>
<dbReference type="PANTHER" id="PTHR23257:SF797">
    <property type="entry name" value="KINASE SUPERFAMILY WITH OCTICOSAPEPTIDE_PHOX_BEM1P DOMAIN-CONTAINING PROTEIN"/>
    <property type="match status" value="1"/>
</dbReference>
<dbReference type="CDD" id="cd13999">
    <property type="entry name" value="STKc_MAP3K-like"/>
    <property type="match status" value="1"/>
</dbReference>
<feature type="domain" description="Protein kinase" evidence="12">
    <location>
        <begin position="994"/>
        <end position="1261"/>
    </location>
</feature>
<feature type="region of interest" description="Disordered" evidence="11">
    <location>
        <begin position="1"/>
        <end position="54"/>
    </location>
</feature>
<keyword evidence="9" id="KW-0927">Auxin signaling pathway</keyword>
<keyword evidence="6 10" id="KW-0547">Nucleotide-binding</keyword>
<evidence type="ECO:0000313" key="14">
    <source>
        <dbReference type="Proteomes" id="UP001604277"/>
    </source>
</evidence>
<dbReference type="Pfam" id="PF00564">
    <property type="entry name" value="PB1"/>
    <property type="match status" value="1"/>
</dbReference>
<dbReference type="EMBL" id="JBFOLJ010000013">
    <property type="protein sequence ID" value="KAL2482748.1"/>
    <property type="molecule type" value="Genomic_DNA"/>
</dbReference>
<comment type="caution">
    <text evidence="13">The sequence shown here is derived from an EMBL/GenBank/DDBJ whole genome shotgun (WGS) entry which is preliminary data.</text>
</comment>
<dbReference type="Proteomes" id="UP001604277">
    <property type="component" value="Unassembled WGS sequence"/>
</dbReference>
<dbReference type="PRINTS" id="PR00109">
    <property type="entry name" value="TYRKINASE"/>
</dbReference>